<dbReference type="HOGENOM" id="CLU_009782_1_0_10"/>
<keyword evidence="5" id="KW-1185">Reference proteome</keyword>
<dbReference type="InterPro" id="IPR012341">
    <property type="entry name" value="6hp_glycosidase-like_sf"/>
</dbReference>
<accession>A0A0F5IY31</accession>
<evidence type="ECO:0000313" key="5">
    <source>
        <dbReference type="Proteomes" id="UP000033035"/>
    </source>
</evidence>
<dbReference type="Proteomes" id="UP000033035">
    <property type="component" value="Unassembled WGS sequence"/>
</dbReference>
<dbReference type="InterPro" id="IPR008979">
    <property type="entry name" value="Galactose-bd-like_sf"/>
</dbReference>
<dbReference type="InterPro" id="IPR035396">
    <property type="entry name" value="Bac_rhamnosid6H"/>
</dbReference>
<dbReference type="PANTHER" id="PTHR34987:SF4">
    <property type="entry name" value="ALPHA-L-RHAMNOSIDASE C-TERMINAL DOMAIN-CONTAINING PROTEIN"/>
    <property type="match status" value="1"/>
</dbReference>
<name>A0A0F5IY31_9BACT</name>
<feature type="signal peptide" evidence="1">
    <location>
        <begin position="1"/>
        <end position="17"/>
    </location>
</feature>
<dbReference type="EMBL" id="AQHW01000020">
    <property type="protein sequence ID" value="KKB50408.1"/>
    <property type="molecule type" value="Genomic_DNA"/>
</dbReference>
<protein>
    <recommendedName>
        <fullName evidence="6">Alpha-L-rhamnosidase six-hairpin glycosidase domain-containing protein</fullName>
    </recommendedName>
</protein>
<sequence length="733" mass="83039">MKKYLLLLACIGTFASAEVKTDWKAQWINTERCQSASNTWLAYRKTVSIDEVPATLTAHIAADSKYWLWINGRLAVFEGGLKRGPSPYDTYYDSVEIAPYLVSGENTIAVLVWHFGRNGFSHVNSGLAALLFEAIAPGIEIVSDKSWRCGVYDAYQNTEAPYPNYRLSESNIRFDARLAEEGWNLPGFKNTFPGAEIASVVGKAPLGRLVKRPIPMFKDFGLRDYPDIRQSAKGDTLFCRLPYNCQFTPYLRVESPEGNTIYMQTDNYRGGGPENVRAEYITRKGVQEYESFGWMSGHEMWYIVPEGVNILEVKYRETGYDTEFAGSFHCNDPFLNELWKRSARTLYITMRDNYMDCPERERAQWWGDEVNELGEAFYALSTSSHQLAVKGIHELMNWQRADGSLFAPVPAGNWSKELPLQILASVGWYGFYTQYYYSGDSTFVPAIYDRLHRYLHETWQVDKSGFPIERSGEWSWGDWGEQIDMGVLTNCWYYLALKAEKEFALQLGKKADAEEISRMMYSIEKCFNTKYWTGTAYRSPGYRGENDDRAQAMAVLSGLAPKDKYPAILKLLKKEYHASPYMEKYVLEALFHMDAPDAALQRMKDRYAGMLSYKEYTTLFEGWGVGAEGFGGGTINHAWSGGPLTLLSQKVCGIEPTSPGFKTFRVKPQMGSLTEASATVETHYGKIKVDLKKSGRKILMEIQVPEQTGAVVISPKGKVQEVGSGTHKITCPF</sequence>
<keyword evidence="1" id="KW-0732">Signal</keyword>
<dbReference type="Gene3D" id="2.60.120.260">
    <property type="entry name" value="Galactose-binding domain-like"/>
    <property type="match status" value="1"/>
</dbReference>
<dbReference type="AlphaFoldDB" id="A0A0F5IY31"/>
<dbReference type="GO" id="GO:0005975">
    <property type="term" value="P:carbohydrate metabolic process"/>
    <property type="evidence" value="ECO:0007669"/>
    <property type="project" value="InterPro"/>
</dbReference>
<evidence type="ECO:0008006" key="6">
    <source>
        <dbReference type="Google" id="ProtNLM"/>
    </source>
</evidence>
<dbReference type="SUPFAM" id="SSF49785">
    <property type="entry name" value="Galactose-binding domain-like"/>
    <property type="match status" value="1"/>
</dbReference>
<evidence type="ECO:0000259" key="3">
    <source>
        <dbReference type="Pfam" id="PF17390"/>
    </source>
</evidence>
<evidence type="ECO:0000256" key="1">
    <source>
        <dbReference type="SAM" id="SignalP"/>
    </source>
</evidence>
<gene>
    <name evidence="4" type="ORF">HMPREF1536_03944</name>
</gene>
<feature type="domain" description="Alpha-L-rhamnosidase six-hairpin glycosidase" evidence="2">
    <location>
        <begin position="325"/>
        <end position="651"/>
    </location>
</feature>
<evidence type="ECO:0000259" key="2">
    <source>
        <dbReference type="Pfam" id="PF17389"/>
    </source>
</evidence>
<dbReference type="Gene3D" id="2.60.420.10">
    <property type="entry name" value="Maltose phosphorylase, domain 3"/>
    <property type="match status" value="1"/>
</dbReference>
<dbReference type="Gene3D" id="1.50.10.10">
    <property type="match status" value="1"/>
</dbReference>
<evidence type="ECO:0000313" key="4">
    <source>
        <dbReference type="EMBL" id="KKB50408.1"/>
    </source>
</evidence>
<comment type="caution">
    <text evidence="4">The sequence shown here is derived from an EMBL/GenBank/DDBJ whole genome shotgun (WGS) entry which is preliminary data.</text>
</comment>
<dbReference type="PATRIC" id="fig|1203610.3.peg.4021"/>
<dbReference type="InterPro" id="IPR008928">
    <property type="entry name" value="6-hairpin_glycosidase_sf"/>
</dbReference>
<feature type="chain" id="PRO_5002488279" description="Alpha-L-rhamnosidase six-hairpin glycosidase domain-containing protein" evidence="1">
    <location>
        <begin position="18"/>
        <end position="733"/>
    </location>
</feature>
<dbReference type="Pfam" id="PF17390">
    <property type="entry name" value="Bac_rhamnosid_C"/>
    <property type="match status" value="1"/>
</dbReference>
<reference evidence="4 5" key="1">
    <citation type="submission" date="2013-04" db="EMBL/GenBank/DDBJ databases">
        <title>The Genome Sequence of Parabacteroides gordonii DSM 23371.</title>
        <authorList>
            <consortium name="The Broad Institute Genomics Platform"/>
            <person name="Earl A."/>
            <person name="Ward D."/>
            <person name="Feldgarden M."/>
            <person name="Gevers D."/>
            <person name="Martens E."/>
            <person name="Sakamoto M."/>
            <person name="Benno Y."/>
            <person name="Suzuki N."/>
            <person name="Matsunaga N."/>
            <person name="Koshihara K."/>
            <person name="Seki M."/>
            <person name="Komiya H."/>
            <person name="Walker B."/>
            <person name="Young S."/>
            <person name="Zeng Q."/>
            <person name="Gargeya S."/>
            <person name="Fitzgerald M."/>
            <person name="Haas B."/>
            <person name="Abouelleil A."/>
            <person name="Allen A.W."/>
            <person name="Alvarado L."/>
            <person name="Arachchi H.M."/>
            <person name="Berlin A.M."/>
            <person name="Chapman S.B."/>
            <person name="Gainer-Dewar J."/>
            <person name="Goldberg J."/>
            <person name="Griggs A."/>
            <person name="Gujja S."/>
            <person name="Hansen M."/>
            <person name="Howarth C."/>
            <person name="Imamovic A."/>
            <person name="Ireland A."/>
            <person name="Larimer J."/>
            <person name="McCowan C."/>
            <person name="Murphy C."/>
            <person name="Pearson M."/>
            <person name="Poon T.W."/>
            <person name="Priest M."/>
            <person name="Roberts A."/>
            <person name="Saif S."/>
            <person name="Shea T."/>
            <person name="Sisk P."/>
            <person name="Sykes S."/>
            <person name="Wortman J."/>
            <person name="Nusbaum C."/>
            <person name="Birren B."/>
        </authorList>
    </citation>
    <scope>NUCLEOTIDE SEQUENCE [LARGE SCALE GENOMIC DNA]</scope>
    <source>
        <strain evidence="4 5">MS-1</strain>
    </source>
</reference>
<organism evidence="4 5">
    <name type="scientific">Parabacteroides gordonii MS-1 = DSM 23371</name>
    <dbReference type="NCBI Taxonomy" id="1203610"/>
    <lineage>
        <taxon>Bacteria</taxon>
        <taxon>Pseudomonadati</taxon>
        <taxon>Bacteroidota</taxon>
        <taxon>Bacteroidia</taxon>
        <taxon>Bacteroidales</taxon>
        <taxon>Tannerellaceae</taxon>
        <taxon>Parabacteroides</taxon>
    </lineage>
</organism>
<dbReference type="Pfam" id="PF17389">
    <property type="entry name" value="Bac_rhamnosid6H"/>
    <property type="match status" value="1"/>
</dbReference>
<dbReference type="PANTHER" id="PTHR34987">
    <property type="entry name" value="C, PUTATIVE (AFU_ORTHOLOGUE AFUA_3G02880)-RELATED"/>
    <property type="match status" value="1"/>
</dbReference>
<proteinExistence type="predicted"/>
<feature type="domain" description="Alpha-L-rhamnosidase C-terminal" evidence="3">
    <location>
        <begin position="653"/>
        <end position="724"/>
    </location>
</feature>
<dbReference type="STRING" id="1203610.HMPREF1536_03944"/>
<dbReference type="RefSeq" id="WP_028729516.1">
    <property type="nucleotide sequence ID" value="NZ_KE386763.1"/>
</dbReference>
<dbReference type="SUPFAM" id="SSF48208">
    <property type="entry name" value="Six-hairpin glycosidases"/>
    <property type="match status" value="1"/>
</dbReference>
<dbReference type="InterPro" id="IPR035398">
    <property type="entry name" value="Bac_rhamnosid_C"/>
</dbReference>